<keyword evidence="5" id="KW-1185">Reference proteome</keyword>
<dbReference type="OrthoDB" id="3265533at2"/>
<feature type="compositionally biased region" description="Low complexity" evidence="2">
    <location>
        <begin position="349"/>
        <end position="365"/>
    </location>
</feature>
<reference evidence="4 5" key="1">
    <citation type="submission" date="2018-11" db="EMBL/GenBank/DDBJ databases">
        <title>YIM 102482-1 draft genome.</title>
        <authorList>
            <person name="Li G."/>
            <person name="Jiang Y."/>
        </authorList>
    </citation>
    <scope>NUCLEOTIDE SEQUENCE [LARGE SCALE GENOMIC DNA]</scope>
    <source>
        <strain evidence="4 5">YIM 102482-1</strain>
    </source>
</reference>
<proteinExistence type="predicted"/>
<name>A0A3P3VVP2_9MICO</name>
<evidence type="ECO:0000313" key="4">
    <source>
        <dbReference type="EMBL" id="RRJ86078.1"/>
    </source>
</evidence>
<feature type="compositionally biased region" description="Basic and acidic residues" evidence="2">
    <location>
        <begin position="368"/>
        <end position="382"/>
    </location>
</feature>
<keyword evidence="3" id="KW-0812">Transmembrane</keyword>
<keyword evidence="3" id="KW-0472">Membrane</keyword>
<accession>A0A3P3VVP2</accession>
<evidence type="ECO:0000313" key="5">
    <source>
        <dbReference type="Proteomes" id="UP000274391"/>
    </source>
</evidence>
<dbReference type="RefSeq" id="WP_124973106.1">
    <property type="nucleotide sequence ID" value="NZ_RQVS01000012.1"/>
</dbReference>
<feature type="coiled-coil region" evidence="1">
    <location>
        <begin position="619"/>
        <end position="646"/>
    </location>
</feature>
<keyword evidence="1" id="KW-0175">Coiled coil</keyword>
<feature type="region of interest" description="Disordered" evidence="2">
    <location>
        <begin position="349"/>
        <end position="393"/>
    </location>
</feature>
<evidence type="ECO:0000256" key="3">
    <source>
        <dbReference type="SAM" id="Phobius"/>
    </source>
</evidence>
<dbReference type="AlphaFoldDB" id="A0A3P3VVP2"/>
<dbReference type="Proteomes" id="UP000274391">
    <property type="component" value="Unassembled WGS sequence"/>
</dbReference>
<evidence type="ECO:0000256" key="1">
    <source>
        <dbReference type="SAM" id="Coils"/>
    </source>
</evidence>
<feature type="transmembrane region" description="Helical" evidence="3">
    <location>
        <begin position="398"/>
        <end position="419"/>
    </location>
</feature>
<sequence length="758" mass="78194">MRLILSVLAAVAGIVMLVVGGVQFAEASKVTTITASGTTTSGAPLLVASDSVLAAHAGSQRVRIEGDGPIVAVVGRTGDVTAWVGDTKHDVVAVETAERQGGSTEPLSFTTAGTEDTAPALESGDLWLEVQRGEGSLEFDAVVAPGYSMLIGSDGTQPAPTSLAITWPHGGYAPWSGPLLVGGGLMLVIAALLMAWSIVHRRRLRRDAELLPPELPKVAEPLDADVVAAADANVAEGETAQWSVVNWTPAEETEPAIDIEALERELEQANELDVTTPFEPVSDDDEPLHTDTITLPPLVGSQAVTSAPVPEQAEFAEPEFAEPELAEPDHEEAAPAASEAAFAELAEAQPVPAEPVEAPVPATPESQEPEHAASDADDDSKWRRPRGRNRSSAPRQSFFVAPIALVAALTLAGCAPQYWPSAWTGADVAPTGTPTSTADAAILEEGGSLPVLSADKINEILADAGQLAGEADAALDASLLEPRFGGDALAERTAMYAATKADAALPGAVPFPAGEAVYVVPEATDGWPRTVFTVVNASTDASASTAPFAVTLEQTGPRDPYLVVSLVQLSPGVSLPDAPPAEIGAGSLESVAANLAMSPDEVAAAYADIIAKGATSEFADKFSAENDTLREQVNQAYRDAEAAKLDPQVATLAFAYAASDTAATGVASLEGGAIIAVSITESEMLKAVSDRSRISVAGRTAALSGLSTSQYGFERVYTDQVLFYVPPASSGAKIQFLGASQAMTSARELTKEEAGVNG</sequence>
<evidence type="ECO:0000256" key="2">
    <source>
        <dbReference type="SAM" id="MobiDB-lite"/>
    </source>
</evidence>
<protein>
    <recommendedName>
        <fullName evidence="6">Glycosyl transferase</fullName>
    </recommendedName>
</protein>
<gene>
    <name evidence="4" type="ORF">EG850_10175</name>
</gene>
<comment type="caution">
    <text evidence="4">The sequence shown here is derived from an EMBL/GenBank/DDBJ whole genome shotgun (WGS) entry which is preliminary data.</text>
</comment>
<organism evidence="4 5">
    <name type="scientific">Gulosibacter macacae</name>
    <dbReference type="NCBI Taxonomy" id="2488791"/>
    <lineage>
        <taxon>Bacteria</taxon>
        <taxon>Bacillati</taxon>
        <taxon>Actinomycetota</taxon>
        <taxon>Actinomycetes</taxon>
        <taxon>Micrococcales</taxon>
        <taxon>Microbacteriaceae</taxon>
        <taxon>Gulosibacter</taxon>
    </lineage>
</organism>
<keyword evidence="3" id="KW-1133">Transmembrane helix</keyword>
<evidence type="ECO:0008006" key="6">
    <source>
        <dbReference type="Google" id="ProtNLM"/>
    </source>
</evidence>
<feature type="transmembrane region" description="Helical" evidence="3">
    <location>
        <begin position="179"/>
        <end position="199"/>
    </location>
</feature>
<dbReference type="EMBL" id="RQVS01000012">
    <property type="protein sequence ID" value="RRJ86078.1"/>
    <property type="molecule type" value="Genomic_DNA"/>
</dbReference>